<protein>
    <submittedName>
        <fullName evidence="1">Uncharacterized protein</fullName>
    </submittedName>
</protein>
<accession>A0A8S5VGN0</accession>
<name>A0A8S5VGN0_9CAUD</name>
<sequence>MRFKGFIGCFNAFYYYKRINYIVYYIKLQIILY</sequence>
<proteinExistence type="predicted"/>
<reference evidence="1" key="1">
    <citation type="journal article" date="2021" name="Proc. Natl. Acad. Sci. U.S.A.">
        <title>A Catalog of Tens of Thousands of Viruses from Human Metagenomes Reveals Hidden Associations with Chronic Diseases.</title>
        <authorList>
            <person name="Tisza M.J."/>
            <person name="Buck C.B."/>
        </authorList>
    </citation>
    <scope>NUCLEOTIDE SEQUENCE</scope>
    <source>
        <strain evidence="1">CtkfK18</strain>
    </source>
</reference>
<evidence type="ECO:0000313" key="1">
    <source>
        <dbReference type="EMBL" id="DAG05868.1"/>
    </source>
</evidence>
<organism evidence="1">
    <name type="scientific">Myoviridae sp. ctkfK18</name>
    <dbReference type="NCBI Taxonomy" id="2825165"/>
    <lineage>
        <taxon>Viruses</taxon>
        <taxon>Duplodnaviria</taxon>
        <taxon>Heunggongvirae</taxon>
        <taxon>Uroviricota</taxon>
        <taxon>Caudoviricetes</taxon>
    </lineage>
</organism>
<dbReference type="EMBL" id="BK016265">
    <property type="protein sequence ID" value="DAG05868.1"/>
    <property type="molecule type" value="Genomic_DNA"/>
</dbReference>